<dbReference type="InterPro" id="IPR029044">
    <property type="entry name" value="Nucleotide-diphossugar_trans"/>
</dbReference>
<proteinExistence type="predicted"/>
<protein>
    <submittedName>
        <fullName evidence="1">Uncharacterized protein</fullName>
    </submittedName>
</protein>
<dbReference type="AlphaFoldDB" id="A0A1V2H2J7"/>
<evidence type="ECO:0000313" key="1">
    <source>
        <dbReference type="EMBL" id="ONG53986.1"/>
    </source>
</evidence>
<reference evidence="1 2" key="1">
    <citation type="submission" date="2016-10" db="EMBL/GenBank/DDBJ databases">
        <title>Draft Genome sequence of Roseomonas sp. strain M3.</title>
        <authorList>
            <person name="Subhash Y."/>
            <person name="Lee S."/>
        </authorList>
    </citation>
    <scope>NUCLEOTIDE SEQUENCE [LARGE SCALE GENOMIC DNA]</scope>
    <source>
        <strain evidence="1 2">M3</strain>
    </source>
</reference>
<keyword evidence="2" id="KW-1185">Reference proteome</keyword>
<comment type="caution">
    <text evidence="1">The sequence shown here is derived from an EMBL/GenBank/DDBJ whole genome shotgun (WGS) entry which is preliminary data.</text>
</comment>
<gene>
    <name evidence="1" type="ORF">BKE38_10950</name>
</gene>
<dbReference type="Proteomes" id="UP000188879">
    <property type="component" value="Unassembled WGS sequence"/>
</dbReference>
<name>A0A1V2H2J7_9PROT</name>
<sequence>MQAEAAYFFEDDMILSPYYLRLLDFFYEMYRGPKKVGYFAAYGHLKATSADQIKRRTELRRLAHHWGFGLFRHHWLEMQPLMQVFYDVTLGRDYKSRDHDLIRAHYRGNGIMVGVTSQDDVKKAVSYALKRPSLNTFATYGRYIGATGLHMTPEAFERHGYKLTEWLDGVDFGFKHPTDAQIEKMVADEVAGRRANIEKQAAEAAAKAAPKPA</sequence>
<accession>A0A1V2H2J7</accession>
<dbReference type="EMBL" id="MLCO01000090">
    <property type="protein sequence ID" value="ONG53986.1"/>
    <property type="molecule type" value="Genomic_DNA"/>
</dbReference>
<evidence type="ECO:0000313" key="2">
    <source>
        <dbReference type="Proteomes" id="UP000188879"/>
    </source>
</evidence>
<organism evidence="1 2">
    <name type="scientific">Teichococcus deserti</name>
    <dbReference type="NCBI Taxonomy" id="1817963"/>
    <lineage>
        <taxon>Bacteria</taxon>
        <taxon>Pseudomonadati</taxon>
        <taxon>Pseudomonadota</taxon>
        <taxon>Alphaproteobacteria</taxon>
        <taxon>Acetobacterales</taxon>
        <taxon>Roseomonadaceae</taxon>
        <taxon>Roseomonas</taxon>
    </lineage>
</organism>
<dbReference type="Gene3D" id="3.90.550.10">
    <property type="entry name" value="Spore Coat Polysaccharide Biosynthesis Protein SpsA, Chain A"/>
    <property type="match status" value="1"/>
</dbReference>